<gene>
    <name evidence="4" type="ORF">RM780_22165</name>
</gene>
<feature type="transmembrane region" description="Helical" evidence="3">
    <location>
        <begin position="317"/>
        <end position="338"/>
    </location>
</feature>
<protein>
    <submittedName>
        <fullName evidence="4">HAD-IB family hydrolase</fullName>
    </submittedName>
</protein>
<dbReference type="CDD" id="cd02612">
    <property type="entry name" value="HAD_PGPPase"/>
    <property type="match status" value="1"/>
</dbReference>
<feature type="compositionally biased region" description="Low complexity" evidence="2">
    <location>
        <begin position="55"/>
        <end position="72"/>
    </location>
</feature>
<evidence type="ECO:0000313" key="4">
    <source>
        <dbReference type="EMBL" id="MDT0309642.1"/>
    </source>
</evidence>
<dbReference type="InterPro" id="IPR023214">
    <property type="entry name" value="HAD_sf"/>
</dbReference>
<feature type="compositionally biased region" description="Low complexity" evidence="2">
    <location>
        <begin position="35"/>
        <end position="45"/>
    </location>
</feature>
<keyword evidence="4" id="KW-0378">Hydrolase</keyword>
<dbReference type="EMBL" id="JAVREN010000042">
    <property type="protein sequence ID" value="MDT0309642.1"/>
    <property type="molecule type" value="Genomic_DNA"/>
</dbReference>
<dbReference type="PANTHER" id="PTHR43344:SF15">
    <property type="entry name" value="PHOSPHOSERINE PHOSPHATASE SERB1"/>
    <property type="match status" value="1"/>
</dbReference>
<reference evidence="5" key="1">
    <citation type="submission" date="2023-07" db="EMBL/GenBank/DDBJ databases">
        <title>30 novel species of actinomycetes from the DSMZ collection.</title>
        <authorList>
            <person name="Nouioui I."/>
        </authorList>
    </citation>
    <scope>NUCLEOTIDE SEQUENCE [LARGE SCALE GENOMIC DNA]</scope>
    <source>
        <strain evidence="5">DSM 44917</strain>
    </source>
</reference>
<keyword evidence="3" id="KW-0472">Membrane</keyword>
<dbReference type="SUPFAM" id="SSF56784">
    <property type="entry name" value="HAD-like"/>
    <property type="match status" value="1"/>
</dbReference>
<evidence type="ECO:0000313" key="5">
    <source>
        <dbReference type="Proteomes" id="UP001183388"/>
    </source>
</evidence>
<keyword evidence="3" id="KW-0812">Transmembrane</keyword>
<organism evidence="4 5">
    <name type="scientific">Streptomyces boetiae</name>
    <dbReference type="NCBI Taxonomy" id="3075541"/>
    <lineage>
        <taxon>Bacteria</taxon>
        <taxon>Bacillati</taxon>
        <taxon>Actinomycetota</taxon>
        <taxon>Actinomycetes</taxon>
        <taxon>Kitasatosporales</taxon>
        <taxon>Streptomycetaceae</taxon>
        <taxon>Streptomyces</taxon>
    </lineage>
</organism>
<feature type="region of interest" description="Disordered" evidence="2">
    <location>
        <begin position="30"/>
        <end position="85"/>
    </location>
</feature>
<name>A0ABU2LDR2_9ACTN</name>
<dbReference type="InterPro" id="IPR006385">
    <property type="entry name" value="HAD_hydro_SerB1"/>
</dbReference>
<dbReference type="InterPro" id="IPR036412">
    <property type="entry name" value="HAD-like_sf"/>
</dbReference>
<evidence type="ECO:0000256" key="3">
    <source>
        <dbReference type="SAM" id="Phobius"/>
    </source>
</evidence>
<dbReference type="GO" id="GO:0016787">
    <property type="term" value="F:hydrolase activity"/>
    <property type="evidence" value="ECO:0007669"/>
    <property type="project" value="UniProtKB-KW"/>
</dbReference>
<sequence length="343" mass="36301">MARHRFPRLDAPLAAAGLGRFGARRAAATERSRLAGEASAQAAREAVARAEAEEAGAAGAEQAAGAPEEPLATAGEGEAEPRFPAAGDPKAAAFFDLDNTVMQGAAIFHLGRGLYKRKFFRKRELAKFAWQQAYFRLAGAENAGHMADAKESALSIVRGHRVAELMAIGEEIYDEYMAGRIWPGTRALAQAHLDAGQRVWLVTAAPVETATIIARRLGLTGALGTVAESVGGVYTGRLVGEPLHGPAKALAVRALAEAEDLDLERCAAYSDSANDIPLLSLVGHPYAINPDRRLRAHAREMGWRLRDYRTGRKAVRVGVPAAAGAGAVAGGAAAAFALQRRRR</sequence>
<dbReference type="Gene3D" id="3.40.50.1000">
    <property type="entry name" value="HAD superfamily/HAD-like"/>
    <property type="match status" value="1"/>
</dbReference>
<evidence type="ECO:0000256" key="1">
    <source>
        <dbReference type="ARBA" id="ARBA00009184"/>
    </source>
</evidence>
<keyword evidence="5" id="KW-1185">Reference proteome</keyword>
<dbReference type="InterPro" id="IPR050582">
    <property type="entry name" value="HAD-like_SerB"/>
</dbReference>
<comment type="similarity">
    <text evidence="1">Belongs to the HAD-like hydrolase superfamily. SerB family.</text>
</comment>
<comment type="caution">
    <text evidence="4">The sequence shown here is derived from an EMBL/GenBank/DDBJ whole genome shotgun (WGS) entry which is preliminary data.</text>
</comment>
<dbReference type="Pfam" id="PF12710">
    <property type="entry name" value="HAD"/>
    <property type="match status" value="1"/>
</dbReference>
<dbReference type="RefSeq" id="WP_311632607.1">
    <property type="nucleotide sequence ID" value="NZ_JAVREN010000042.1"/>
</dbReference>
<keyword evidence="3" id="KW-1133">Transmembrane helix</keyword>
<dbReference type="PANTHER" id="PTHR43344">
    <property type="entry name" value="PHOSPHOSERINE PHOSPHATASE"/>
    <property type="match status" value="1"/>
</dbReference>
<evidence type="ECO:0000256" key="2">
    <source>
        <dbReference type="SAM" id="MobiDB-lite"/>
    </source>
</evidence>
<dbReference type="Gene3D" id="1.20.1440.100">
    <property type="entry name" value="SG protein - dephosphorylation function"/>
    <property type="match status" value="1"/>
</dbReference>
<dbReference type="NCBIfam" id="TIGR01488">
    <property type="entry name" value="HAD-SF-IB"/>
    <property type="match status" value="1"/>
</dbReference>
<accession>A0ABU2LDR2</accession>
<dbReference type="Proteomes" id="UP001183388">
    <property type="component" value="Unassembled WGS sequence"/>
</dbReference>
<dbReference type="NCBIfam" id="TIGR01490">
    <property type="entry name" value="HAD-SF-IB-hyp1"/>
    <property type="match status" value="1"/>
</dbReference>
<proteinExistence type="inferred from homology"/>